<organism evidence="2 3">
    <name type="scientific">Prosthecobacter algae</name>
    <dbReference type="NCBI Taxonomy" id="1144682"/>
    <lineage>
        <taxon>Bacteria</taxon>
        <taxon>Pseudomonadati</taxon>
        <taxon>Verrucomicrobiota</taxon>
        <taxon>Verrucomicrobiia</taxon>
        <taxon>Verrucomicrobiales</taxon>
        <taxon>Verrucomicrobiaceae</taxon>
        <taxon>Prosthecobacter</taxon>
    </lineage>
</organism>
<evidence type="ECO:0000313" key="3">
    <source>
        <dbReference type="Proteomes" id="UP001499852"/>
    </source>
</evidence>
<feature type="region of interest" description="Disordered" evidence="1">
    <location>
        <begin position="40"/>
        <end position="83"/>
    </location>
</feature>
<evidence type="ECO:0008006" key="4">
    <source>
        <dbReference type="Google" id="ProtNLM"/>
    </source>
</evidence>
<feature type="compositionally biased region" description="Pro residues" evidence="1">
    <location>
        <begin position="68"/>
        <end position="83"/>
    </location>
</feature>
<dbReference type="Proteomes" id="UP001499852">
    <property type="component" value="Unassembled WGS sequence"/>
</dbReference>
<dbReference type="RefSeq" id="WP_345736329.1">
    <property type="nucleotide sequence ID" value="NZ_BAABIA010000004.1"/>
</dbReference>
<proteinExistence type="predicted"/>
<sequence length="209" mass="21927">MRLTHFALSLTLILLAITSYLAWEGQQEIKGLKREREFDKEQLRAEKTASPDQGSLVPLPSTPAASITPPPAPGTIAAAPPPPAELMAGTSTLPGGGLTVPKTVIEAESKGISTNTLTSLQKQVIASPAVARVKTVVKDQGFVVLDAGSKQSLAKGQKYEIRRGNAILAKITLTDAIEESEAVADLDFASIPTGVEIEPGDEIIAPVAR</sequence>
<evidence type="ECO:0000313" key="2">
    <source>
        <dbReference type="EMBL" id="GAA5139720.1"/>
    </source>
</evidence>
<gene>
    <name evidence="2" type="ORF">GCM10023213_20940</name>
</gene>
<name>A0ABP9P7K3_9BACT</name>
<keyword evidence="3" id="KW-1185">Reference proteome</keyword>
<feature type="compositionally biased region" description="Basic and acidic residues" evidence="1">
    <location>
        <begin position="40"/>
        <end position="49"/>
    </location>
</feature>
<protein>
    <recommendedName>
        <fullName evidence="4">Pilus assembly protein CpaB</fullName>
    </recommendedName>
</protein>
<dbReference type="EMBL" id="BAABIA010000004">
    <property type="protein sequence ID" value="GAA5139720.1"/>
    <property type="molecule type" value="Genomic_DNA"/>
</dbReference>
<comment type="caution">
    <text evidence="2">The sequence shown here is derived from an EMBL/GenBank/DDBJ whole genome shotgun (WGS) entry which is preliminary data.</text>
</comment>
<reference evidence="3" key="1">
    <citation type="journal article" date="2019" name="Int. J. Syst. Evol. Microbiol.">
        <title>The Global Catalogue of Microorganisms (GCM) 10K type strain sequencing project: providing services to taxonomists for standard genome sequencing and annotation.</title>
        <authorList>
            <consortium name="The Broad Institute Genomics Platform"/>
            <consortium name="The Broad Institute Genome Sequencing Center for Infectious Disease"/>
            <person name="Wu L."/>
            <person name="Ma J."/>
        </authorList>
    </citation>
    <scope>NUCLEOTIDE SEQUENCE [LARGE SCALE GENOMIC DNA]</scope>
    <source>
        <strain evidence="3">JCM 18053</strain>
    </source>
</reference>
<accession>A0ABP9P7K3</accession>
<evidence type="ECO:0000256" key="1">
    <source>
        <dbReference type="SAM" id="MobiDB-lite"/>
    </source>
</evidence>